<feature type="non-terminal residue" evidence="1">
    <location>
        <position position="1"/>
    </location>
</feature>
<proteinExistence type="predicted"/>
<name>A0A2P5EQI4_TREOI</name>
<comment type="caution">
    <text evidence="1">The sequence shown here is derived from an EMBL/GenBank/DDBJ whole genome shotgun (WGS) entry which is preliminary data.</text>
</comment>
<gene>
    <name evidence="1" type="ORF">TorRG33x02_164670</name>
</gene>
<protein>
    <submittedName>
        <fullName evidence="1">Uncharacterized protein</fullName>
    </submittedName>
</protein>
<evidence type="ECO:0000313" key="2">
    <source>
        <dbReference type="Proteomes" id="UP000237000"/>
    </source>
</evidence>
<dbReference type="EMBL" id="JXTC01000113">
    <property type="protein sequence ID" value="PON87772.1"/>
    <property type="molecule type" value="Genomic_DNA"/>
</dbReference>
<dbReference type="InParanoid" id="A0A2P5EQI4"/>
<keyword evidence="2" id="KW-1185">Reference proteome</keyword>
<organism evidence="1 2">
    <name type="scientific">Trema orientale</name>
    <name type="common">Charcoal tree</name>
    <name type="synonym">Celtis orientalis</name>
    <dbReference type="NCBI Taxonomy" id="63057"/>
    <lineage>
        <taxon>Eukaryota</taxon>
        <taxon>Viridiplantae</taxon>
        <taxon>Streptophyta</taxon>
        <taxon>Embryophyta</taxon>
        <taxon>Tracheophyta</taxon>
        <taxon>Spermatophyta</taxon>
        <taxon>Magnoliopsida</taxon>
        <taxon>eudicotyledons</taxon>
        <taxon>Gunneridae</taxon>
        <taxon>Pentapetalae</taxon>
        <taxon>rosids</taxon>
        <taxon>fabids</taxon>
        <taxon>Rosales</taxon>
        <taxon>Cannabaceae</taxon>
        <taxon>Trema</taxon>
    </lineage>
</organism>
<reference evidence="2" key="1">
    <citation type="submission" date="2016-06" db="EMBL/GenBank/DDBJ databases">
        <title>Parallel loss of symbiosis genes in relatives of nitrogen-fixing non-legume Parasponia.</title>
        <authorList>
            <person name="Van Velzen R."/>
            <person name="Holmer R."/>
            <person name="Bu F."/>
            <person name="Rutten L."/>
            <person name="Van Zeijl A."/>
            <person name="Liu W."/>
            <person name="Santuari L."/>
            <person name="Cao Q."/>
            <person name="Sharma T."/>
            <person name="Shen D."/>
            <person name="Roswanjaya Y."/>
            <person name="Wardhani T."/>
            <person name="Kalhor M.S."/>
            <person name="Jansen J."/>
            <person name="Van den Hoogen J."/>
            <person name="Gungor B."/>
            <person name="Hartog M."/>
            <person name="Hontelez J."/>
            <person name="Verver J."/>
            <person name="Yang W.-C."/>
            <person name="Schijlen E."/>
            <person name="Repin R."/>
            <person name="Schilthuizen M."/>
            <person name="Schranz E."/>
            <person name="Heidstra R."/>
            <person name="Miyata K."/>
            <person name="Fedorova E."/>
            <person name="Kohlen W."/>
            <person name="Bisseling T."/>
            <person name="Smit S."/>
            <person name="Geurts R."/>
        </authorList>
    </citation>
    <scope>NUCLEOTIDE SEQUENCE [LARGE SCALE GENOMIC DNA]</scope>
    <source>
        <strain evidence="2">cv. RG33-2</strain>
    </source>
</reference>
<dbReference type="AlphaFoldDB" id="A0A2P5EQI4"/>
<accession>A0A2P5EQI4</accession>
<sequence length="118" mass="13819">VSQIPLQRKKLRSFHSKVFWERNVLRRRQQESQKEESDERDELVLPPFAVDTYKMNWGTLNETGDIRSREEGCLISGCRKFLVEAFSISSIMTSDSSCLVEISNLHLHLQCTRPFLFI</sequence>
<dbReference type="OrthoDB" id="10414802at2759"/>
<evidence type="ECO:0000313" key="1">
    <source>
        <dbReference type="EMBL" id="PON87772.1"/>
    </source>
</evidence>
<dbReference type="Proteomes" id="UP000237000">
    <property type="component" value="Unassembled WGS sequence"/>
</dbReference>